<dbReference type="Proteomes" id="UP000799291">
    <property type="component" value="Unassembled WGS sequence"/>
</dbReference>
<accession>A0A6G1J054</accession>
<organism evidence="1 2">
    <name type="scientific">Lentithecium fluviatile CBS 122367</name>
    <dbReference type="NCBI Taxonomy" id="1168545"/>
    <lineage>
        <taxon>Eukaryota</taxon>
        <taxon>Fungi</taxon>
        <taxon>Dikarya</taxon>
        <taxon>Ascomycota</taxon>
        <taxon>Pezizomycotina</taxon>
        <taxon>Dothideomycetes</taxon>
        <taxon>Pleosporomycetidae</taxon>
        <taxon>Pleosporales</taxon>
        <taxon>Massarineae</taxon>
        <taxon>Lentitheciaceae</taxon>
        <taxon>Lentithecium</taxon>
    </lineage>
</organism>
<proteinExistence type="predicted"/>
<dbReference type="InterPro" id="IPR043472">
    <property type="entry name" value="Macro_dom-like"/>
</dbReference>
<evidence type="ECO:0000313" key="1">
    <source>
        <dbReference type="EMBL" id="KAF2683884.1"/>
    </source>
</evidence>
<dbReference type="EMBL" id="MU005583">
    <property type="protein sequence ID" value="KAF2683884.1"/>
    <property type="molecule type" value="Genomic_DNA"/>
</dbReference>
<evidence type="ECO:0000313" key="2">
    <source>
        <dbReference type="Proteomes" id="UP000799291"/>
    </source>
</evidence>
<gene>
    <name evidence="1" type="ORF">K458DRAFT_418861</name>
</gene>
<dbReference type="SUPFAM" id="SSF52949">
    <property type="entry name" value="Macro domain-like"/>
    <property type="match status" value="1"/>
</dbReference>
<protein>
    <submittedName>
        <fullName evidence="1">Macro domain-like protein</fullName>
    </submittedName>
</protein>
<name>A0A6G1J054_9PLEO</name>
<reference evidence="1" key="1">
    <citation type="journal article" date="2020" name="Stud. Mycol.">
        <title>101 Dothideomycetes genomes: a test case for predicting lifestyles and emergence of pathogens.</title>
        <authorList>
            <person name="Haridas S."/>
            <person name="Albert R."/>
            <person name="Binder M."/>
            <person name="Bloem J."/>
            <person name="Labutti K."/>
            <person name="Salamov A."/>
            <person name="Andreopoulos B."/>
            <person name="Baker S."/>
            <person name="Barry K."/>
            <person name="Bills G."/>
            <person name="Bluhm B."/>
            <person name="Cannon C."/>
            <person name="Castanera R."/>
            <person name="Culley D."/>
            <person name="Daum C."/>
            <person name="Ezra D."/>
            <person name="Gonzalez J."/>
            <person name="Henrissat B."/>
            <person name="Kuo A."/>
            <person name="Liang C."/>
            <person name="Lipzen A."/>
            <person name="Lutzoni F."/>
            <person name="Magnuson J."/>
            <person name="Mondo S."/>
            <person name="Nolan M."/>
            <person name="Ohm R."/>
            <person name="Pangilinan J."/>
            <person name="Park H.-J."/>
            <person name="Ramirez L."/>
            <person name="Alfaro M."/>
            <person name="Sun H."/>
            <person name="Tritt A."/>
            <person name="Yoshinaga Y."/>
            <person name="Zwiers L.-H."/>
            <person name="Turgeon B."/>
            <person name="Goodwin S."/>
            <person name="Spatafora J."/>
            <person name="Crous P."/>
            <person name="Grigoriev I."/>
        </authorList>
    </citation>
    <scope>NUCLEOTIDE SEQUENCE</scope>
    <source>
        <strain evidence="1">CBS 122367</strain>
    </source>
</reference>
<keyword evidence="2" id="KW-1185">Reference proteome</keyword>
<sequence length="270" mass="29604">MAAPESSTIPSFHLLCMEEENISAFSLATQTLNLPPSIPITIHHSRLADLDPSITFDAIVSPANSYARLDGGFDDALSRVFAPKEDYHALTRVAQAAVYREYRGFLPPGGCLLIDLEGEGGDVLKKSGTWGCRYLALCPTMKVPQDVTWDREVVYECVWSLLAAVDRHNRAVRERASSAEGTAVEREIKSVLMTPLATGCGAWSAKQWAEQTVLAIEHFVEAVEKEKEGVWIGMGHYQIARLASQVENTYEAAPTGFADSVMEMIGVRKA</sequence>
<dbReference type="AlphaFoldDB" id="A0A6G1J054"/>
<dbReference type="Gene3D" id="3.40.220.10">
    <property type="entry name" value="Leucine Aminopeptidase, subunit E, domain 1"/>
    <property type="match status" value="1"/>
</dbReference>
<dbReference type="OrthoDB" id="6082470at2759"/>